<dbReference type="InterPro" id="IPR004147">
    <property type="entry name" value="ABC1_dom"/>
</dbReference>
<keyword evidence="2" id="KW-0472">Membrane</keyword>
<keyword evidence="5" id="KW-1185">Reference proteome</keyword>
<dbReference type="PANTHER" id="PTHR10566">
    <property type="entry name" value="CHAPERONE-ACTIVITY OF BC1 COMPLEX CABC1 -RELATED"/>
    <property type="match status" value="1"/>
</dbReference>
<protein>
    <submittedName>
        <fullName evidence="4">AarF/ABC1/UbiB kinase family protein</fullName>
    </submittedName>
</protein>
<keyword evidence="4" id="KW-0808">Transferase</keyword>
<evidence type="ECO:0000256" key="2">
    <source>
        <dbReference type="SAM" id="Phobius"/>
    </source>
</evidence>
<organism evidence="4 5">
    <name type="scientific">Extibacter muris</name>
    <dbReference type="NCBI Taxonomy" id="1796622"/>
    <lineage>
        <taxon>Bacteria</taxon>
        <taxon>Bacillati</taxon>
        <taxon>Bacillota</taxon>
        <taxon>Clostridia</taxon>
        <taxon>Lachnospirales</taxon>
        <taxon>Lachnospiraceae</taxon>
        <taxon>Extibacter</taxon>
    </lineage>
</organism>
<dbReference type="CDD" id="cd05121">
    <property type="entry name" value="ABC1_ADCK3-like"/>
    <property type="match status" value="1"/>
</dbReference>
<dbReference type="InterPro" id="IPR050154">
    <property type="entry name" value="UbiB_kinase"/>
</dbReference>
<name>A0A4R4FC16_9FIRM</name>
<keyword evidence="2" id="KW-0812">Transmembrane</keyword>
<proteinExistence type="inferred from homology"/>
<evidence type="ECO:0000313" key="5">
    <source>
        <dbReference type="Proteomes" id="UP000295710"/>
    </source>
</evidence>
<accession>A0A4R4FC16</accession>
<dbReference type="AlphaFoldDB" id="A0A4R4FC16"/>
<dbReference type="InterPro" id="IPR011009">
    <property type="entry name" value="Kinase-like_dom_sf"/>
</dbReference>
<feature type="domain" description="ABC1 atypical kinase-like" evidence="3">
    <location>
        <begin position="69"/>
        <end position="312"/>
    </location>
</feature>
<evidence type="ECO:0000313" key="4">
    <source>
        <dbReference type="EMBL" id="TDA20183.1"/>
    </source>
</evidence>
<feature type="transmembrane region" description="Helical" evidence="2">
    <location>
        <begin position="472"/>
        <end position="491"/>
    </location>
</feature>
<sequence length="528" mass="59021">MRKEVPAAYGTRLKEIMSVLKKHSIARGVTPEKLRLILEDLGPTYIKLGQIMSMHSDVLPKRYCEELMRLRSDVSPMPFAQVKEVIEMAYSCPLGEVFQEMDETPLGSASIAQVHKAVLESGEKVVVKVQRQGIYGTMSRDIGLLHRAVRFLPPVNMKGLVDLDLVLDELWNVAQEEMNFLNEASNMEEFGKLNRDVAFVDVPVLYREYTTGQALVMEYIDGFGIDEKEKLLENGYDLDEAGAKLADNYIKQIMEDGFFHADPHPGNVKVRDGKIIWIDMGMMGRLSARDKELIARAVQGVAENDVGQILESVMALGEFKEKPDQSRLYADIGNLLTKYGTTDIGKIDIARIMEDLMEVMKDNKIIMPHGLTMLARGMSHMEGVLADISPKINMVEVASARMAGSLLSWGNWKKELKSGGRSIYRSIHKALDIPALAADLLRGFLKGQNRINLDVHATEDLSEMLTRLIKKLVMGFLVTALLISSSILCTTDMKPKIWGIPALGAFGYLLALGLAVWIFLSHIHTRKK</sequence>
<dbReference type="SUPFAM" id="SSF56112">
    <property type="entry name" value="Protein kinase-like (PK-like)"/>
    <property type="match status" value="1"/>
</dbReference>
<dbReference type="RefSeq" id="WP_132281364.1">
    <property type="nucleotide sequence ID" value="NZ_JAOBST010000061.1"/>
</dbReference>
<dbReference type="Pfam" id="PF03109">
    <property type="entry name" value="ABC1"/>
    <property type="match status" value="1"/>
</dbReference>
<feature type="transmembrane region" description="Helical" evidence="2">
    <location>
        <begin position="497"/>
        <end position="520"/>
    </location>
</feature>
<evidence type="ECO:0000259" key="3">
    <source>
        <dbReference type="Pfam" id="PF03109"/>
    </source>
</evidence>
<reference evidence="4 5" key="1">
    <citation type="journal article" date="2016" name="Nat. Microbiol.">
        <title>The Mouse Intestinal Bacterial Collection (miBC) provides host-specific insight into cultured diversity and functional potential of the gut microbiota.</title>
        <authorList>
            <person name="Lagkouvardos I."/>
            <person name="Pukall R."/>
            <person name="Abt B."/>
            <person name="Foesel B.U."/>
            <person name="Meier-Kolthoff J.P."/>
            <person name="Kumar N."/>
            <person name="Bresciani A."/>
            <person name="Martinez I."/>
            <person name="Just S."/>
            <person name="Ziegler C."/>
            <person name="Brugiroux S."/>
            <person name="Garzetti D."/>
            <person name="Wenning M."/>
            <person name="Bui T.P."/>
            <person name="Wang J."/>
            <person name="Hugenholtz F."/>
            <person name="Plugge C.M."/>
            <person name="Peterson D.A."/>
            <person name="Hornef M.W."/>
            <person name="Baines J.F."/>
            <person name="Smidt H."/>
            <person name="Walter J."/>
            <person name="Kristiansen K."/>
            <person name="Nielsen H.B."/>
            <person name="Haller D."/>
            <person name="Overmann J."/>
            <person name="Stecher B."/>
            <person name="Clavel T."/>
        </authorList>
    </citation>
    <scope>NUCLEOTIDE SEQUENCE [LARGE SCALE GENOMIC DNA]</scope>
    <source>
        <strain evidence="4 5">DSM 28560</strain>
    </source>
</reference>
<keyword evidence="2" id="KW-1133">Transmembrane helix</keyword>
<comment type="caution">
    <text evidence="4">The sequence shown here is derived from an EMBL/GenBank/DDBJ whole genome shotgun (WGS) entry which is preliminary data.</text>
</comment>
<evidence type="ECO:0000256" key="1">
    <source>
        <dbReference type="ARBA" id="ARBA00009670"/>
    </source>
</evidence>
<dbReference type="EMBL" id="SMMX01000029">
    <property type="protein sequence ID" value="TDA20183.1"/>
    <property type="molecule type" value="Genomic_DNA"/>
</dbReference>
<dbReference type="PANTHER" id="PTHR10566:SF113">
    <property type="entry name" value="PROTEIN ACTIVITY OF BC1 COMPLEX KINASE 7, CHLOROPLASTIC"/>
    <property type="match status" value="1"/>
</dbReference>
<dbReference type="Proteomes" id="UP000295710">
    <property type="component" value="Unassembled WGS sequence"/>
</dbReference>
<gene>
    <name evidence="4" type="ORF">E1963_18475</name>
</gene>
<comment type="similarity">
    <text evidence="1">Belongs to the protein kinase superfamily. ADCK protein kinase family.</text>
</comment>
<keyword evidence="4" id="KW-0418">Kinase</keyword>
<dbReference type="GO" id="GO:0016301">
    <property type="term" value="F:kinase activity"/>
    <property type="evidence" value="ECO:0007669"/>
    <property type="project" value="UniProtKB-KW"/>
</dbReference>